<gene>
    <name evidence="3" type="ORF">D2A33_00780</name>
</gene>
<dbReference type="InterPro" id="IPR003675">
    <property type="entry name" value="Rce1/LyrA-like_dom"/>
</dbReference>
<dbReference type="GO" id="GO:0080120">
    <property type="term" value="P:CAAX-box protein maturation"/>
    <property type="evidence" value="ECO:0007669"/>
    <property type="project" value="UniProtKB-ARBA"/>
</dbReference>
<dbReference type="RefSeq" id="WP_158366103.1">
    <property type="nucleotide sequence ID" value="NZ_QWZP01000003.1"/>
</dbReference>
<accession>A0A3A1MMM8</accession>
<dbReference type="AlphaFoldDB" id="A0A3A1MMM8"/>
<evidence type="ECO:0000313" key="3">
    <source>
        <dbReference type="EMBL" id="RIU86184.1"/>
    </source>
</evidence>
<name>A0A3A1MMM8_9FLAO</name>
<dbReference type="GO" id="GO:0004175">
    <property type="term" value="F:endopeptidase activity"/>
    <property type="evidence" value="ECO:0007669"/>
    <property type="project" value="UniProtKB-ARBA"/>
</dbReference>
<dbReference type="PANTHER" id="PTHR36435:SF1">
    <property type="entry name" value="CAAX AMINO TERMINAL PROTEASE FAMILY PROTEIN"/>
    <property type="match status" value="1"/>
</dbReference>
<dbReference type="Proteomes" id="UP000265496">
    <property type="component" value="Unassembled WGS sequence"/>
</dbReference>
<dbReference type="PANTHER" id="PTHR36435">
    <property type="entry name" value="SLR1288 PROTEIN"/>
    <property type="match status" value="1"/>
</dbReference>
<comment type="caution">
    <text evidence="3">The sequence shown here is derived from an EMBL/GenBank/DDBJ whole genome shotgun (WGS) entry which is preliminary data.</text>
</comment>
<feature type="transmembrane region" description="Helical" evidence="1">
    <location>
        <begin position="80"/>
        <end position="99"/>
    </location>
</feature>
<proteinExistence type="predicted"/>
<reference evidence="4" key="1">
    <citation type="submission" date="2018-08" db="EMBL/GenBank/DDBJ databases">
        <authorList>
            <person name="Dai Z."/>
        </authorList>
    </citation>
    <scope>NUCLEOTIDE SEQUENCE [LARGE SCALE GENOMIC DNA]</scope>
    <source>
        <strain evidence="4">KPTW1</strain>
    </source>
</reference>
<keyword evidence="1" id="KW-0472">Membrane</keyword>
<feature type="transmembrane region" description="Helical" evidence="1">
    <location>
        <begin position="171"/>
        <end position="190"/>
    </location>
</feature>
<dbReference type="InterPro" id="IPR052710">
    <property type="entry name" value="CAAX_protease"/>
</dbReference>
<keyword evidence="3" id="KW-0378">Hydrolase</keyword>
<feature type="transmembrane region" description="Helical" evidence="1">
    <location>
        <begin position="49"/>
        <end position="68"/>
    </location>
</feature>
<dbReference type="Pfam" id="PF02517">
    <property type="entry name" value="Rce1-like"/>
    <property type="match status" value="1"/>
</dbReference>
<dbReference type="GO" id="GO:0008237">
    <property type="term" value="F:metallopeptidase activity"/>
    <property type="evidence" value="ECO:0007669"/>
    <property type="project" value="UniProtKB-KW"/>
</dbReference>
<keyword evidence="1" id="KW-1133">Transmembrane helix</keyword>
<evidence type="ECO:0000259" key="2">
    <source>
        <dbReference type="Pfam" id="PF02517"/>
    </source>
</evidence>
<sequence length="205" mass="24148">MGSNPTPGTKYRKNIYWESIEIILKLRIYIILTFFLKCYLYSIGINKYILFYVFYAFPYLLIILDIKYINREIKLYKNEWYKNLIEILILIVIITNFVIKKNNKEIEQIILEGYKYPYTFIPTITLLAPFCEEILFRGIILNGLLNNNQYLAILFSSFLFGFIHMNTLQFINGLIIGNIIGVSLVTTFSIKKCIIIHIINNIIAI</sequence>
<feature type="transmembrane region" description="Helical" evidence="1">
    <location>
        <begin position="148"/>
        <end position="165"/>
    </location>
</feature>
<keyword evidence="3" id="KW-0645">Protease</keyword>
<reference evidence="3 4" key="2">
    <citation type="submission" date="2018-10" db="EMBL/GenBank/DDBJ databases">
        <title>Draft genome sequence of Candidatus Sulcia muelleri from Kolla paulula, a vector of Xylella fastidiosa causing Pierces disease of grapevine in Taiwan.</title>
        <authorList>
            <person name="Shih H.-T."/>
        </authorList>
    </citation>
    <scope>NUCLEOTIDE SEQUENCE [LARGE SCALE GENOMIC DNA]</scope>
    <source>
        <strain evidence="3 4">KPTW1</strain>
    </source>
</reference>
<evidence type="ECO:0000256" key="1">
    <source>
        <dbReference type="SAM" id="Phobius"/>
    </source>
</evidence>
<dbReference type="EMBL" id="QWZP01000003">
    <property type="protein sequence ID" value="RIU86184.1"/>
    <property type="molecule type" value="Genomic_DNA"/>
</dbReference>
<feature type="transmembrane region" description="Helical" evidence="1">
    <location>
        <begin position="119"/>
        <end position="136"/>
    </location>
</feature>
<protein>
    <submittedName>
        <fullName evidence="3">CPBP family intramembrane metalloprotease</fullName>
    </submittedName>
</protein>
<feature type="domain" description="CAAX prenyl protease 2/Lysostaphin resistance protein A-like" evidence="2">
    <location>
        <begin position="119"/>
        <end position="203"/>
    </location>
</feature>
<dbReference type="GO" id="GO:0006508">
    <property type="term" value="P:proteolysis"/>
    <property type="evidence" value="ECO:0007669"/>
    <property type="project" value="UniProtKB-KW"/>
</dbReference>
<evidence type="ECO:0000313" key="4">
    <source>
        <dbReference type="Proteomes" id="UP000265496"/>
    </source>
</evidence>
<keyword evidence="1" id="KW-0812">Transmembrane</keyword>
<feature type="transmembrane region" description="Helical" evidence="1">
    <location>
        <begin position="22"/>
        <end position="43"/>
    </location>
</feature>
<keyword evidence="3" id="KW-0482">Metalloprotease</keyword>
<organism evidence="3 4">
    <name type="scientific">Candidatus Karelsulcia muelleri</name>
    <dbReference type="NCBI Taxonomy" id="336810"/>
    <lineage>
        <taxon>Bacteria</taxon>
        <taxon>Pseudomonadati</taxon>
        <taxon>Bacteroidota</taxon>
        <taxon>Flavobacteriia</taxon>
        <taxon>Flavobacteriales</taxon>
        <taxon>Candidatus Karelsulcia</taxon>
    </lineage>
</organism>